<proteinExistence type="predicted"/>
<dbReference type="AlphaFoldDB" id="A0AAV6UN74"/>
<evidence type="ECO:0000313" key="2">
    <source>
        <dbReference type="EMBL" id="KAG8185910.1"/>
    </source>
</evidence>
<organism evidence="2 3">
    <name type="scientific">Oedothorax gibbosus</name>
    <dbReference type="NCBI Taxonomy" id="931172"/>
    <lineage>
        <taxon>Eukaryota</taxon>
        <taxon>Metazoa</taxon>
        <taxon>Ecdysozoa</taxon>
        <taxon>Arthropoda</taxon>
        <taxon>Chelicerata</taxon>
        <taxon>Arachnida</taxon>
        <taxon>Araneae</taxon>
        <taxon>Araneomorphae</taxon>
        <taxon>Entelegynae</taxon>
        <taxon>Araneoidea</taxon>
        <taxon>Linyphiidae</taxon>
        <taxon>Erigoninae</taxon>
        <taxon>Oedothorax</taxon>
    </lineage>
</organism>
<dbReference type="EMBL" id="JAFNEN010000321">
    <property type="protein sequence ID" value="KAG8185910.1"/>
    <property type="molecule type" value="Genomic_DNA"/>
</dbReference>
<comment type="caution">
    <text evidence="2">The sequence shown here is derived from an EMBL/GenBank/DDBJ whole genome shotgun (WGS) entry which is preliminary data.</text>
</comment>
<evidence type="ECO:0008006" key="4">
    <source>
        <dbReference type="Google" id="ProtNLM"/>
    </source>
</evidence>
<feature type="region of interest" description="Disordered" evidence="1">
    <location>
        <begin position="75"/>
        <end position="97"/>
    </location>
</feature>
<name>A0AAV6UN74_9ARAC</name>
<evidence type="ECO:0000313" key="3">
    <source>
        <dbReference type="Proteomes" id="UP000827092"/>
    </source>
</evidence>
<dbReference type="Proteomes" id="UP000827092">
    <property type="component" value="Unassembled WGS sequence"/>
</dbReference>
<accession>A0AAV6UN74</accession>
<keyword evidence="3" id="KW-1185">Reference proteome</keyword>
<evidence type="ECO:0000256" key="1">
    <source>
        <dbReference type="SAM" id="MobiDB-lite"/>
    </source>
</evidence>
<reference evidence="2 3" key="1">
    <citation type="journal article" date="2022" name="Nat. Ecol. Evol.">
        <title>A masculinizing supergene underlies an exaggerated male reproductive morph in a spider.</title>
        <authorList>
            <person name="Hendrickx F."/>
            <person name="De Corte Z."/>
            <person name="Sonet G."/>
            <person name="Van Belleghem S.M."/>
            <person name="Kostlbacher S."/>
            <person name="Vangestel C."/>
        </authorList>
    </citation>
    <scope>NUCLEOTIDE SEQUENCE [LARGE SCALE GENOMIC DNA]</scope>
    <source>
        <strain evidence="2">W744_W776</strain>
    </source>
</reference>
<sequence length="155" mass="17569">MHFISALWRNVTQQCILHYFEETGFTASNEPGTNKETAAVDSEEDSETVIYDFDDYIPEKLVKCEAERATAPSVADLMDFSSANEDQQEEPEAQPVPSFNIAMKSLQIVKDYFLSYGDQEKNLQSISILEDAALTLNSMTKKQSTITDYFQSKRN</sequence>
<protein>
    <recommendedName>
        <fullName evidence="4">Centromere protein CENP-B C-terminal domain-containing protein</fullName>
    </recommendedName>
</protein>
<gene>
    <name evidence="2" type="ORF">JTE90_028908</name>
</gene>